<dbReference type="Proteomes" id="UP000554520">
    <property type="component" value="Unassembled WGS sequence"/>
</dbReference>
<protein>
    <submittedName>
        <fullName evidence="2">Uncharacterized protein</fullName>
    </submittedName>
</protein>
<comment type="caution">
    <text evidence="2">The sequence shown here is derived from an EMBL/GenBank/DDBJ whole genome shotgun (WGS) entry which is preliminary data.</text>
</comment>
<accession>A0A839U9Y7</accession>
<keyword evidence="1" id="KW-0812">Transmembrane</keyword>
<keyword evidence="1" id="KW-0472">Membrane</keyword>
<keyword evidence="1" id="KW-1133">Transmembrane helix</keyword>
<keyword evidence="3" id="KW-1185">Reference proteome</keyword>
<feature type="transmembrane region" description="Helical" evidence="1">
    <location>
        <begin position="20"/>
        <end position="42"/>
    </location>
</feature>
<dbReference type="AlphaFoldDB" id="A0A839U9Y7"/>
<evidence type="ECO:0000256" key="1">
    <source>
        <dbReference type="SAM" id="Phobius"/>
    </source>
</evidence>
<dbReference type="EMBL" id="JACHXN010000009">
    <property type="protein sequence ID" value="MBB3146683.1"/>
    <property type="molecule type" value="Genomic_DNA"/>
</dbReference>
<name>A0A839U9Y7_9HYPH</name>
<reference evidence="2 3" key="1">
    <citation type="submission" date="2020-08" db="EMBL/GenBank/DDBJ databases">
        <title>Genomic Encyclopedia of Type Strains, Phase III (KMG-III): the genomes of soil and plant-associated and newly described type strains.</title>
        <authorList>
            <person name="Whitman W."/>
        </authorList>
    </citation>
    <scope>NUCLEOTIDE SEQUENCE [LARGE SCALE GENOMIC DNA]</scope>
    <source>
        <strain evidence="2 3">CECT 7015</strain>
    </source>
</reference>
<proteinExistence type="predicted"/>
<evidence type="ECO:0000313" key="3">
    <source>
        <dbReference type="Proteomes" id="UP000554520"/>
    </source>
</evidence>
<gene>
    <name evidence="2" type="ORF">FHS21_003099</name>
</gene>
<organism evidence="2 3">
    <name type="scientific">Phyllobacterium trifolii</name>
    <dbReference type="NCBI Taxonomy" id="300193"/>
    <lineage>
        <taxon>Bacteria</taxon>
        <taxon>Pseudomonadati</taxon>
        <taxon>Pseudomonadota</taxon>
        <taxon>Alphaproteobacteria</taxon>
        <taxon>Hyphomicrobiales</taxon>
        <taxon>Phyllobacteriaceae</taxon>
        <taxon>Phyllobacterium</taxon>
    </lineage>
</organism>
<sequence>MGYRQTRRNFFKALYQQVRVVWPILSGIIAVMVVCGLLAGWIEGWRVTDTLYLRYRSHHCLWRSDAATFFIARFSYCDRLLRHHPDWAGRGGQRGGITFDGR</sequence>
<evidence type="ECO:0000313" key="2">
    <source>
        <dbReference type="EMBL" id="MBB3146683.1"/>
    </source>
</evidence>